<evidence type="ECO:0000256" key="10">
    <source>
        <dbReference type="ARBA" id="ARBA00030072"/>
    </source>
</evidence>
<dbReference type="AlphaFoldDB" id="A0A0D6P521"/>
<keyword evidence="6 14" id="KW-0812">Transmembrane</keyword>
<dbReference type="InterPro" id="IPR035973">
    <property type="entry name" value="Cyt_c_oxidase_su3-like_sf"/>
</dbReference>
<sequence length="210" mass="22824">MDRVAPPLRHPGLNLADDPRDTRRRFESDVFGFWIFLMSDAVLFALLFAIYGTMLRGTAGAPGPADVFKIGPAFIETLLLLTSSTTFGMASIALKRDAGAGALVGWLIVTLGLGLAFLGMEAHDFVTMAAAGATPERSGFLSAFFVLVGMHGLHVTIGSIWLCVMLLQLATIGRDRGVKLNLLRLGLFWHFLDVIWIAIFSVVYLQGLIR</sequence>
<protein>
    <recommendedName>
        <fullName evidence="4">Cytochrome bo(3) ubiquinol oxidase subunit 3</fullName>
    </recommendedName>
    <alternativeName>
        <fullName evidence="12">Cytochrome o ubiquinol oxidase subunit 3</fullName>
    </alternativeName>
    <alternativeName>
        <fullName evidence="10">Oxidase bo(3) subunit 3</fullName>
    </alternativeName>
    <alternativeName>
        <fullName evidence="13">Ubiquinol oxidase polypeptide III</fullName>
    </alternativeName>
    <alternativeName>
        <fullName evidence="11">Ubiquinol oxidase subunit 3</fullName>
    </alternativeName>
</protein>
<evidence type="ECO:0000256" key="11">
    <source>
        <dbReference type="ARBA" id="ARBA00031884"/>
    </source>
</evidence>
<dbReference type="InterPro" id="IPR013833">
    <property type="entry name" value="Cyt_c_oxidase_su3_a-hlx"/>
</dbReference>
<evidence type="ECO:0000256" key="13">
    <source>
        <dbReference type="ARBA" id="ARBA00032717"/>
    </source>
</evidence>
<feature type="transmembrane region" description="Helical" evidence="15">
    <location>
        <begin position="187"/>
        <end position="209"/>
    </location>
</feature>
<feature type="transmembrane region" description="Helical" evidence="15">
    <location>
        <begin position="30"/>
        <end position="53"/>
    </location>
</feature>
<comment type="caution">
    <text evidence="17">The sequence shown here is derived from an EMBL/GenBank/DDBJ whole genome shotgun (WGS) entry which is preliminary data.</text>
</comment>
<dbReference type="GO" id="GO:0004129">
    <property type="term" value="F:cytochrome-c oxidase activity"/>
    <property type="evidence" value="ECO:0007669"/>
    <property type="project" value="InterPro"/>
</dbReference>
<comment type="subunit">
    <text evidence="3">Heterooctamer of two A chains, two B chains, two C chains and two D chains.</text>
</comment>
<dbReference type="PROSITE" id="PS50253">
    <property type="entry name" value="COX3"/>
    <property type="match status" value="1"/>
</dbReference>
<comment type="function">
    <text evidence="9">Cytochrome bo(3) ubiquinol terminal oxidase is the component of the aerobic respiratory chain of E.coli that predominates when cells are grown at high aeration. Has proton pump activity across the membrane in addition to electron transfer, pumping 2 protons/electron.</text>
</comment>
<evidence type="ECO:0000256" key="4">
    <source>
        <dbReference type="ARBA" id="ARBA00014687"/>
    </source>
</evidence>
<comment type="subcellular location">
    <subcellularLocation>
        <location evidence="1 14">Cell membrane</location>
        <topology evidence="1 14">Multi-pass membrane protein</topology>
    </subcellularLocation>
</comment>
<dbReference type="PANTHER" id="PTHR11403:SF2">
    <property type="entry name" value="CYTOCHROME BO(3) UBIQUINOL OXIDASE SUBUNIT 3"/>
    <property type="match status" value="1"/>
</dbReference>
<dbReference type="Pfam" id="PF00510">
    <property type="entry name" value="COX3"/>
    <property type="match status" value="1"/>
</dbReference>
<evidence type="ECO:0000259" key="16">
    <source>
        <dbReference type="PROSITE" id="PS50253"/>
    </source>
</evidence>
<evidence type="ECO:0000256" key="12">
    <source>
        <dbReference type="ARBA" id="ARBA00032189"/>
    </source>
</evidence>
<feature type="transmembrane region" description="Helical" evidence="15">
    <location>
        <begin position="73"/>
        <end position="94"/>
    </location>
</feature>
<dbReference type="GO" id="GO:0019646">
    <property type="term" value="P:aerobic electron transport chain"/>
    <property type="evidence" value="ECO:0007669"/>
    <property type="project" value="InterPro"/>
</dbReference>
<evidence type="ECO:0000256" key="15">
    <source>
        <dbReference type="SAM" id="Phobius"/>
    </source>
</evidence>
<evidence type="ECO:0000313" key="18">
    <source>
        <dbReference type="Proteomes" id="UP000032680"/>
    </source>
</evidence>
<dbReference type="EMBL" id="BANB01000039">
    <property type="protein sequence ID" value="GAN75989.1"/>
    <property type="molecule type" value="Genomic_DNA"/>
</dbReference>
<proteinExistence type="inferred from homology"/>
<evidence type="ECO:0000256" key="2">
    <source>
        <dbReference type="ARBA" id="ARBA00010581"/>
    </source>
</evidence>
<reference evidence="17 18" key="1">
    <citation type="submission" date="2012-11" db="EMBL/GenBank/DDBJ databases">
        <title>Whole genome sequence of Acidisphaera rubrifaciens HS-AP3.</title>
        <authorList>
            <person name="Azuma Y."/>
            <person name="Higashiura N."/>
            <person name="Hirakawa H."/>
            <person name="Matsushita K."/>
        </authorList>
    </citation>
    <scope>NUCLEOTIDE SEQUENCE [LARGE SCALE GENOMIC DNA]</scope>
    <source>
        <strain evidence="17 18">HS-AP3</strain>
    </source>
</reference>
<name>A0A0D6P521_9PROT</name>
<dbReference type="RefSeq" id="WP_084623094.1">
    <property type="nucleotide sequence ID" value="NZ_BANB01000039.1"/>
</dbReference>
<keyword evidence="18" id="KW-1185">Reference proteome</keyword>
<evidence type="ECO:0000256" key="14">
    <source>
        <dbReference type="RuleBase" id="RU003376"/>
    </source>
</evidence>
<evidence type="ECO:0000313" key="17">
    <source>
        <dbReference type="EMBL" id="GAN75989.1"/>
    </source>
</evidence>
<gene>
    <name evidence="17" type="ORF">Asru_0039_05</name>
</gene>
<feature type="transmembrane region" description="Helical" evidence="15">
    <location>
        <begin position="101"/>
        <end position="120"/>
    </location>
</feature>
<dbReference type="InterPro" id="IPR024791">
    <property type="entry name" value="Cyt_c/ubiquinol_Oxase_su3"/>
</dbReference>
<evidence type="ECO:0000256" key="7">
    <source>
        <dbReference type="ARBA" id="ARBA00022989"/>
    </source>
</evidence>
<evidence type="ECO:0000256" key="8">
    <source>
        <dbReference type="ARBA" id="ARBA00023136"/>
    </source>
</evidence>
<dbReference type="InterPro" id="IPR000298">
    <property type="entry name" value="Cyt_c_oxidase-like_su3"/>
</dbReference>
<accession>A0A0D6P521</accession>
<comment type="similarity">
    <text evidence="2 14">Belongs to the cytochrome c oxidase subunit 3 family.</text>
</comment>
<dbReference type="Proteomes" id="UP000032680">
    <property type="component" value="Unassembled WGS sequence"/>
</dbReference>
<feature type="domain" description="Heme-copper oxidase subunit III family profile" evidence="16">
    <location>
        <begin position="1"/>
        <end position="208"/>
    </location>
</feature>
<dbReference type="PANTHER" id="PTHR11403">
    <property type="entry name" value="CYTOCHROME C OXIDASE SUBUNIT III"/>
    <property type="match status" value="1"/>
</dbReference>
<feature type="transmembrane region" description="Helical" evidence="15">
    <location>
        <begin position="140"/>
        <end position="167"/>
    </location>
</feature>
<keyword evidence="8 15" id="KW-0472">Membrane</keyword>
<organism evidence="17 18">
    <name type="scientific">Acidisphaera rubrifaciens HS-AP3</name>
    <dbReference type="NCBI Taxonomy" id="1231350"/>
    <lineage>
        <taxon>Bacteria</taxon>
        <taxon>Pseudomonadati</taxon>
        <taxon>Pseudomonadota</taxon>
        <taxon>Alphaproteobacteria</taxon>
        <taxon>Acetobacterales</taxon>
        <taxon>Acetobacteraceae</taxon>
        <taxon>Acidisphaera</taxon>
    </lineage>
</organism>
<evidence type="ECO:0000256" key="6">
    <source>
        <dbReference type="ARBA" id="ARBA00022692"/>
    </source>
</evidence>
<dbReference type="Gene3D" id="1.20.120.80">
    <property type="entry name" value="Cytochrome c oxidase, subunit III, four-helix bundle"/>
    <property type="match status" value="1"/>
</dbReference>
<evidence type="ECO:0000256" key="9">
    <source>
        <dbReference type="ARBA" id="ARBA00025694"/>
    </source>
</evidence>
<keyword evidence="7 15" id="KW-1133">Transmembrane helix</keyword>
<evidence type="ECO:0000256" key="1">
    <source>
        <dbReference type="ARBA" id="ARBA00004651"/>
    </source>
</evidence>
<evidence type="ECO:0000256" key="5">
    <source>
        <dbReference type="ARBA" id="ARBA00022475"/>
    </source>
</evidence>
<dbReference type="SUPFAM" id="SSF81452">
    <property type="entry name" value="Cytochrome c oxidase subunit III-like"/>
    <property type="match status" value="1"/>
</dbReference>
<dbReference type="GO" id="GO:0005886">
    <property type="term" value="C:plasma membrane"/>
    <property type="evidence" value="ECO:0007669"/>
    <property type="project" value="UniProtKB-SubCell"/>
</dbReference>
<keyword evidence="5" id="KW-1003">Cell membrane</keyword>
<dbReference type="FunFam" id="1.20.120.80:FF:000001">
    <property type="entry name" value="Cytochrome (Ubi)quinol oxidase subunit III"/>
    <property type="match status" value="1"/>
</dbReference>
<dbReference type="OrthoDB" id="9810850at2"/>
<evidence type="ECO:0000256" key="3">
    <source>
        <dbReference type="ARBA" id="ARBA00011700"/>
    </source>
</evidence>